<evidence type="ECO:0000259" key="3">
    <source>
        <dbReference type="Pfam" id="PF13203"/>
    </source>
</evidence>
<feature type="compositionally biased region" description="Polar residues" evidence="1">
    <location>
        <begin position="200"/>
        <end position="223"/>
    </location>
</feature>
<gene>
    <name evidence="4" type="ORF">EUZ87_14570</name>
</gene>
<protein>
    <recommendedName>
        <fullName evidence="6">VWA-like domain-containing protein</fullName>
    </recommendedName>
</protein>
<comment type="caution">
    <text evidence="4">The sequence shown here is derived from an EMBL/GenBank/DDBJ whole genome shotgun (WGS) entry which is preliminary data.</text>
</comment>
<feature type="domain" description="Putative metallopeptidase" evidence="3">
    <location>
        <begin position="34"/>
        <end position="297"/>
    </location>
</feature>
<accession>A0A4Q9XYG7</accession>
<reference evidence="4 5" key="1">
    <citation type="submission" date="2019-01" db="EMBL/GenBank/DDBJ databases">
        <title>Draft genome sequence of Lactobacillus paraplantarum OSY-TC318, a Producer of the novel lantibiotic Paraplantaracin TC318.</title>
        <authorList>
            <person name="Hussein W.E."/>
            <person name="Huang E."/>
            <person name="Yousef A.E."/>
        </authorList>
    </citation>
    <scope>NUCLEOTIDE SEQUENCE [LARGE SCALE GENOMIC DNA]</scope>
    <source>
        <strain evidence="4 5">OSY-TC318</strain>
    </source>
</reference>
<dbReference type="EMBL" id="SEHH01000129">
    <property type="protein sequence ID" value="TBX37892.1"/>
    <property type="molecule type" value="Genomic_DNA"/>
</dbReference>
<dbReference type="InterPro" id="IPR018698">
    <property type="entry name" value="VWA-like_dom"/>
</dbReference>
<dbReference type="Pfam" id="PF09967">
    <property type="entry name" value="DUF2201"/>
    <property type="match status" value="1"/>
</dbReference>
<feature type="region of interest" description="Disordered" evidence="1">
    <location>
        <begin position="169"/>
        <end position="223"/>
    </location>
</feature>
<feature type="domain" description="VWA-like" evidence="2">
    <location>
        <begin position="314"/>
        <end position="442"/>
    </location>
</feature>
<dbReference type="PANTHER" id="PTHR38730">
    <property type="entry name" value="SLL7028 PROTEIN"/>
    <property type="match status" value="1"/>
</dbReference>
<feature type="compositionally biased region" description="Low complexity" evidence="1">
    <location>
        <begin position="169"/>
        <end position="189"/>
    </location>
</feature>
<organism evidence="4 5">
    <name type="scientific">Lactiplantibacillus paraplantarum</name>
    <dbReference type="NCBI Taxonomy" id="60520"/>
    <lineage>
        <taxon>Bacteria</taxon>
        <taxon>Bacillati</taxon>
        <taxon>Bacillota</taxon>
        <taxon>Bacilli</taxon>
        <taxon>Lactobacillales</taxon>
        <taxon>Lactobacillaceae</taxon>
        <taxon>Lactiplantibacillus</taxon>
    </lineage>
</organism>
<evidence type="ECO:0000313" key="5">
    <source>
        <dbReference type="Proteomes" id="UP000292648"/>
    </source>
</evidence>
<proteinExistence type="predicted"/>
<dbReference type="PANTHER" id="PTHR38730:SF1">
    <property type="entry name" value="SLL7028 PROTEIN"/>
    <property type="match status" value="1"/>
</dbReference>
<evidence type="ECO:0000256" key="1">
    <source>
        <dbReference type="SAM" id="MobiDB-lite"/>
    </source>
</evidence>
<dbReference type="Pfam" id="PF13203">
    <property type="entry name" value="DUF2201_N"/>
    <property type="match status" value="1"/>
</dbReference>
<evidence type="ECO:0000259" key="2">
    <source>
        <dbReference type="Pfam" id="PF09967"/>
    </source>
</evidence>
<dbReference type="InterPro" id="IPR025154">
    <property type="entry name" value="Put_metallopeptidase_dom"/>
</dbReference>
<dbReference type="AlphaFoldDB" id="A0A4Q9XYG7"/>
<evidence type="ECO:0008006" key="6">
    <source>
        <dbReference type="Google" id="ProtNLM"/>
    </source>
</evidence>
<dbReference type="Proteomes" id="UP000292648">
    <property type="component" value="Unassembled WGS sequence"/>
</dbReference>
<sequence>MVNNANEYAQWRQAMLVAPTADLSQSGATMVSRAVIELLATDQFYGELLTRLPRQLNATLTTPFALTWLDNRLVLQYAPSAIAQVFVRFDYLQAGLKHVALHVVWQHPLRYREQVKQQPCLVTLATDLAVNQYVDGLPKDAVSLATIQSLVKERLPRRADSGRYLKLLQQQSRSQQRQQPGQTTPQSTSNKPQRRLAQGRDQQTTTGLIDDSGSWSAPGQLTNPNLATARLQQLAKEAWQQTNEAGRGLVAGNVQSRLAVIAQPAQIDWRQLLVRGLGRIPSGKQPSHARFNRRQPARMELPGQIGDTRLDLQVYVDNSGSISDATLQQLLAQVAALTRMCSTTITVKPFDAIVQPGQTYQVTLPQHIRFTRRGGGGTIYQSIFDDLAAQHKTNATTLVVILTDGRGERHIDTHRFTNVIWLLSRTDDQLSVRPIVGRVINLNLGDEQYGHAT</sequence>
<evidence type="ECO:0000313" key="4">
    <source>
        <dbReference type="EMBL" id="TBX37892.1"/>
    </source>
</evidence>
<name>A0A4Q9XYG7_9LACO</name>